<dbReference type="InterPro" id="IPR022156">
    <property type="entry name" value="Uncharacterised_YfbK_N"/>
</dbReference>
<feature type="domain" description="VWFA" evidence="2">
    <location>
        <begin position="251"/>
        <end position="425"/>
    </location>
</feature>
<evidence type="ECO:0000313" key="4">
    <source>
        <dbReference type="Proteomes" id="UP000217334"/>
    </source>
</evidence>
<dbReference type="Gene3D" id="2.60.40.1120">
    <property type="entry name" value="Carboxypeptidase-like, regulatory domain"/>
    <property type="match status" value="1"/>
</dbReference>
<dbReference type="Pfam" id="PF12034">
    <property type="entry name" value="YfbK_C"/>
    <property type="match status" value="1"/>
</dbReference>
<evidence type="ECO:0000256" key="1">
    <source>
        <dbReference type="SAM" id="SignalP"/>
    </source>
</evidence>
<dbReference type="RefSeq" id="WP_095902191.1">
    <property type="nucleotide sequence ID" value="NZ_CP022383.1"/>
</dbReference>
<feature type="chain" id="PRO_5012919424" description="VWFA domain-containing protein" evidence="1">
    <location>
        <begin position="18"/>
        <end position="607"/>
    </location>
</feature>
<protein>
    <recommendedName>
        <fullName evidence="2">VWFA domain-containing protein</fullName>
    </recommendedName>
</protein>
<dbReference type="FunFam" id="2.60.40.1120:FF:000003">
    <property type="entry name" value="Outer membrane protein Omp121"/>
    <property type="match status" value="1"/>
</dbReference>
<dbReference type="Gene3D" id="3.40.50.410">
    <property type="entry name" value="von Willebrand factor, type A domain"/>
    <property type="match status" value="1"/>
</dbReference>
<dbReference type="Pfam" id="PF00092">
    <property type="entry name" value="VWA"/>
    <property type="match status" value="1"/>
</dbReference>
<dbReference type="InterPro" id="IPR021908">
    <property type="entry name" value="YfbK_C"/>
</dbReference>
<reference evidence="4" key="1">
    <citation type="submission" date="2017-06" db="EMBL/GenBank/DDBJ databases">
        <title>Capnocytophaga spp. assemblies.</title>
        <authorList>
            <person name="Gulvik C.A."/>
        </authorList>
    </citation>
    <scope>NUCLEOTIDE SEQUENCE [LARGE SCALE GENOMIC DNA]</scope>
    <source>
        <strain evidence="4">H4486</strain>
    </source>
</reference>
<feature type="signal peptide" evidence="1">
    <location>
        <begin position="1"/>
        <end position="17"/>
    </location>
</feature>
<sequence>MKQILLFCFLFIGSLYAQEYEVTGKVTDVSNNPLPGVSVLIKGTTRGVSTDFDGKYTIKVKNGDILEFSFIGMKIKQVKVSGQKIINVVLEEDNVALQEVVVTSYETAKRRDVTSSSIRIRGAGSVSGNYRTKNSYTLNSSRETYKAIDEGGFKKTTKDPVTTFSADVDRASYSNVRRMINYGQKPDEDAVRIEELINYFDYNYAPPSEGSKTPLNATTTLSSCPWNPDNYLLRVGLQAKKIDLAKAPPSNIVFLIDTSGSMDEPNKMPLLKASFKLLLDNLRPEDRIAIVVYASQTGIALPSTPAKEKEKISKVIDDLVASGSTAGGAGLQTAYEVAEKNFLPKGNNRIILATDGDFNVGISSRDELQRLVEEKRNNGIYISVLGYGMGNYRDDMAETIANKGNGNYAYIDNFTEAKKVLVNEFGGTLYTVAKDVKLQLEFNPQYVKEYRLVGYENRALANEDFEDDKKDAGEIGAGHTVTALYELIPAKGATTDGLRYQKQVKEGFANELAFLKIRYKDPVVKDAKSVEESTPIPFSLTDLTQTDDDYRFAAAVAEWGMLLRNSKYKAKSSYKQVIDLAKNAIGKDEEGYRKEFIRLVELSEKIK</sequence>
<dbReference type="PANTHER" id="PTHR10579:SF43">
    <property type="entry name" value="ZINC FINGER (C3HC4-TYPE RING FINGER) FAMILY PROTEIN"/>
    <property type="match status" value="1"/>
</dbReference>
<dbReference type="Pfam" id="PF13715">
    <property type="entry name" value="CarbopepD_reg_2"/>
    <property type="match status" value="1"/>
</dbReference>
<evidence type="ECO:0000313" key="3">
    <source>
        <dbReference type="EMBL" id="ATA80462.1"/>
    </source>
</evidence>
<dbReference type="CDD" id="cd01465">
    <property type="entry name" value="vWA_subgroup"/>
    <property type="match status" value="1"/>
</dbReference>
<dbReference type="SUPFAM" id="SSF49464">
    <property type="entry name" value="Carboxypeptidase regulatory domain-like"/>
    <property type="match status" value="1"/>
</dbReference>
<gene>
    <name evidence="3" type="ORF">CGC59_12600</name>
</gene>
<dbReference type="InterPro" id="IPR036465">
    <property type="entry name" value="vWFA_dom_sf"/>
</dbReference>
<dbReference type="InterPro" id="IPR051266">
    <property type="entry name" value="CLCR"/>
</dbReference>
<name>A0A250F5P4_CAPSP</name>
<organism evidence="3 4">
    <name type="scientific">Capnocytophaga sputigena</name>
    <dbReference type="NCBI Taxonomy" id="1019"/>
    <lineage>
        <taxon>Bacteria</taxon>
        <taxon>Pseudomonadati</taxon>
        <taxon>Bacteroidota</taxon>
        <taxon>Flavobacteriia</taxon>
        <taxon>Flavobacteriales</taxon>
        <taxon>Flavobacteriaceae</taxon>
        <taxon>Capnocytophaga</taxon>
    </lineage>
</organism>
<dbReference type="InterPro" id="IPR008969">
    <property type="entry name" value="CarboxyPept-like_regulatory"/>
</dbReference>
<evidence type="ECO:0000259" key="2">
    <source>
        <dbReference type="PROSITE" id="PS50234"/>
    </source>
</evidence>
<accession>A0A250F5P4</accession>
<dbReference type="PANTHER" id="PTHR10579">
    <property type="entry name" value="CALCIUM-ACTIVATED CHLORIDE CHANNEL REGULATOR"/>
    <property type="match status" value="1"/>
</dbReference>
<dbReference type="InterPro" id="IPR002035">
    <property type="entry name" value="VWF_A"/>
</dbReference>
<keyword evidence="1" id="KW-0732">Signal</keyword>
<proteinExistence type="predicted"/>
<dbReference type="Proteomes" id="UP000217334">
    <property type="component" value="Chromosome"/>
</dbReference>
<dbReference type="AlphaFoldDB" id="A0A250F5P4"/>
<dbReference type="SMART" id="SM00327">
    <property type="entry name" value="VWA"/>
    <property type="match status" value="1"/>
</dbReference>
<dbReference type="PROSITE" id="PS50234">
    <property type="entry name" value="VWFA"/>
    <property type="match status" value="1"/>
</dbReference>
<dbReference type="Pfam" id="PF12450">
    <property type="entry name" value="vWF_A"/>
    <property type="match status" value="1"/>
</dbReference>
<dbReference type="SUPFAM" id="SSF53300">
    <property type="entry name" value="vWA-like"/>
    <property type="match status" value="1"/>
</dbReference>
<dbReference type="EMBL" id="CP022383">
    <property type="protein sequence ID" value="ATA80462.1"/>
    <property type="molecule type" value="Genomic_DNA"/>
</dbReference>